<dbReference type="EMBL" id="JABWQX010000001">
    <property type="protein sequence ID" value="MBC3394290.1"/>
    <property type="molecule type" value="Genomic_DNA"/>
</dbReference>
<gene>
    <name evidence="2" type="ORF">HU742_011415</name>
    <name evidence="1" type="ORF">HU742_03670</name>
</gene>
<reference evidence="1 3" key="1">
    <citation type="journal article" date="2020" name="Microorganisms">
        <title>Reliable Identification of Environmental Pseudomonas Isolates Using the rpoD Gene.</title>
        <authorList>
            <consortium name="The Broad Institute Genome Sequencing Platform"/>
            <person name="Girard L."/>
            <person name="Lood C."/>
            <person name="Rokni-Zadeh H."/>
            <person name="van Noort V."/>
            <person name="Lavigne R."/>
            <person name="De Mot R."/>
        </authorList>
    </citation>
    <scope>NUCLEOTIDE SEQUENCE</scope>
    <source>
        <strain evidence="1 3">SWRI102</strain>
    </source>
</reference>
<protein>
    <submittedName>
        <fullName evidence="1">Uncharacterized protein</fullName>
    </submittedName>
</protein>
<dbReference type="Proteomes" id="UP000659438">
    <property type="component" value="Unassembled WGS sequence"/>
</dbReference>
<dbReference type="AlphaFoldDB" id="A0A923JNA3"/>
<sequence length="106" mass="11874">MDSLDLVRRSAPVKPLSILAEAFAVQLSAFNELTREIREAGVSIKLLVFLDNRIFIELSSLELFIRRFGSQMRGIRYSPAGPLTCNTVTVQGVDVAWFTSVKEQDL</sequence>
<reference evidence="2" key="3">
    <citation type="submission" date="2021-06" db="EMBL/GenBank/DDBJ databases">
        <title>Updating the genus Pseudomonas: Description of 43 new species and partition of the Pseudomonas putida group.</title>
        <authorList>
            <person name="Girard L."/>
            <person name="Lood C."/>
            <person name="Vandamme P."/>
            <person name="Rokni-Zadeh H."/>
            <person name="Van Noort V."/>
            <person name="Hofte M."/>
            <person name="Lavigne R."/>
            <person name="De Mot R."/>
        </authorList>
    </citation>
    <scope>NUCLEOTIDE SEQUENCE</scope>
    <source>
        <strain evidence="2">SWRI102</strain>
    </source>
</reference>
<evidence type="ECO:0000313" key="1">
    <source>
        <dbReference type="EMBL" id="MBC3394290.1"/>
    </source>
</evidence>
<name>A0A923JNA3_9PSED</name>
<keyword evidence="3" id="KW-1185">Reference proteome</keyword>
<evidence type="ECO:0000313" key="3">
    <source>
        <dbReference type="Proteomes" id="UP000659438"/>
    </source>
</evidence>
<dbReference type="EMBL" id="JABWQX020000001">
    <property type="protein sequence ID" value="MBV4551745.1"/>
    <property type="molecule type" value="Genomic_DNA"/>
</dbReference>
<comment type="caution">
    <text evidence="1">The sequence shown here is derived from an EMBL/GenBank/DDBJ whole genome shotgun (WGS) entry which is preliminary data.</text>
</comment>
<proteinExistence type="predicted"/>
<dbReference type="RefSeq" id="WP_186642579.1">
    <property type="nucleotide sequence ID" value="NZ_JABWQX020000001.1"/>
</dbReference>
<organism evidence="1">
    <name type="scientific">Pseudomonas marvdashtae</name>
    <dbReference type="NCBI Taxonomy" id="2745500"/>
    <lineage>
        <taxon>Bacteria</taxon>
        <taxon>Pseudomonadati</taxon>
        <taxon>Pseudomonadota</taxon>
        <taxon>Gammaproteobacteria</taxon>
        <taxon>Pseudomonadales</taxon>
        <taxon>Pseudomonadaceae</taxon>
        <taxon>Pseudomonas</taxon>
    </lineage>
</organism>
<accession>A0A923JNA3</accession>
<evidence type="ECO:0000313" key="2">
    <source>
        <dbReference type="EMBL" id="MBV4551745.1"/>
    </source>
</evidence>
<reference evidence="1" key="2">
    <citation type="submission" date="2020-07" db="EMBL/GenBank/DDBJ databases">
        <authorList>
            <person name="Lood C."/>
            <person name="Girard L."/>
        </authorList>
    </citation>
    <scope>NUCLEOTIDE SEQUENCE</scope>
    <source>
        <strain evidence="1">SWRI102</strain>
    </source>
</reference>